<keyword evidence="3" id="KW-1003">Cell membrane</keyword>
<gene>
    <name evidence="9" type="ORF">CO704_20215</name>
</gene>
<dbReference type="SUPFAM" id="SSF103481">
    <property type="entry name" value="Multidrug resistance efflux transporter EmrE"/>
    <property type="match status" value="2"/>
</dbReference>
<dbReference type="PANTHER" id="PTHR32322:SF2">
    <property type="entry name" value="EAMA DOMAIN-CONTAINING PROTEIN"/>
    <property type="match status" value="1"/>
</dbReference>
<reference evidence="9 10" key="1">
    <citation type="submission" date="2017-09" db="EMBL/GenBank/DDBJ databases">
        <title>FDA dAtabase for Regulatory Grade micrObial Sequences (FDA-ARGOS): Supporting development and validation of Infectious Disease Dx tests.</title>
        <authorList>
            <person name="Minogue T."/>
            <person name="Wolcott M."/>
            <person name="Wasieloski L."/>
            <person name="Aguilar W."/>
            <person name="Moore D."/>
            <person name="Tallon L."/>
            <person name="Sadzewicz L."/>
            <person name="Ott S."/>
            <person name="Zhao X."/>
            <person name="Nagaraj S."/>
            <person name="Vavikolanu K."/>
            <person name="Aluvathingal J."/>
            <person name="Nadendla S."/>
            <person name="Sichtig H."/>
        </authorList>
    </citation>
    <scope>NUCLEOTIDE SEQUENCE [LARGE SCALE GENOMIC DNA]</scope>
    <source>
        <strain evidence="9 10">FDAARGOS_392</strain>
    </source>
</reference>
<protein>
    <submittedName>
        <fullName evidence="9">EamA/RhaT family transporter</fullName>
    </submittedName>
</protein>
<evidence type="ECO:0000256" key="5">
    <source>
        <dbReference type="ARBA" id="ARBA00022989"/>
    </source>
</evidence>
<evidence type="ECO:0000313" key="10">
    <source>
        <dbReference type="Proteomes" id="UP000217979"/>
    </source>
</evidence>
<evidence type="ECO:0000313" key="9">
    <source>
        <dbReference type="EMBL" id="ATF95288.1"/>
    </source>
</evidence>
<dbReference type="InterPro" id="IPR000620">
    <property type="entry name" value="EamA_dom"/>
</dbReference>
<evidence type="ECO:0000256" key="3">
    <source>
        <dbReference type="ARBA" id="ARBA00022475"/>
    </source>
</evidence>
<evidence type="ECO:0000256" key="4">
    <source>
        <dbReference type="ARBA" id="ARBA00022692"/>
    </source>
</evidence>
<dbReference type="PANTHER" id="PTHR32322">
    <property type="entry name" value="INNER MEMBRANE TRANSPORTER"/>
    <property type="match status" value="1"/>
</dbReference>
<evidence type="ECO:0000256" key="7">
    <source>
        <dbReference type="SAM" id="Phobius"/>
    </source>
</evidence>
<feature type="transmembrane region" description="Helical" evidence="7">
    <location>
        <begin position="129"/>
        <end position="146"/>
    </location>
</feature>
<feature type="transmembrane region" description="Helical" evidence="7">
    <location>
        <begin position="220"/>
        <end position="239"/>
    </location>
</feature>
<proteinExistence type="inferred from homology"/>
<keyword evidence="4 7" id="KW-0812">Transmembrane</keyword>
<feature type="transmembrane region" description="Helical" evidence="7">
    <location>
        <begin position="40"/>
        <end position="59"/>
    </location>
</feature>
<feature type="transmembrane region" description="Helical" evidence="7">
    <location>
        <begin position="71"/>
        <end position="91"/>
    </location>
</feature>
<feature type="transmembrane region" description="Helical" evidence="7">
    <location>
        <begin position="272"/>
        <end position="294"/>
    </location>
</feature>
<accession>A0A291E5X8</accession>
<dbReference type="InterPro" id="IPR037185">
    <property type="entry name" value="EmrE-like"/>
</dbReference>
<name>A0A291E5X8_9ENTR</name>
<keyword evidence="6 7" id="KW-0472">Membrane</keyword>
<dbReference type="AlphaFoldDB" id="A0A291E5X8"/>
<dbReference type="InterPro" id="IPR050638">
    <property type="entry name" value="AA-Vitamin_Transporters"/>
</dbReference>
<organism evidence="9 10">
    <name type="scientific">Cedecea neteri</name>
    <dbReference type="NCBI Taxonomy" id="158822"/>
    <lineage>
        <taxon>Bacteria</taxon>
        <taxon>Pseudomonadati</taxon>
        <taxon>Pseudomonadota</taxon>
        <taxon>Gammaproteobacteria</taxon>
        <taxon>Enterobacterales</taxon>
        <taxon>Enterobacteriaceae</taxon>
        <taxon>Cedecea</taxon>
    </lineage>
</organism>
<keyword evidence="5 7" id="KW-1133">Transmembrane helix</keyword>
<evidence type="ECO:0000256" key="1">
    <source>
        <dbReference type="ARBA" id="ARBA00004651"/>
    </source>
</evidence>
<feature type="transmembrane region" description="Helical" evidence="7">
    <location>
        <begin position="97"/>
        <end position="117"/>
    </location>
</feature>
<feature type="domain" description="EamA" evidence="8">
    <location>
        <begin position="11"/>
        <end position="143"/>
    </location>
</feature>
<dbReference type="GO" id="GO:0005886">
    <property type="term" value="C:plasma membrane"/>
    <property type="evidence" value="ECO:0007669"/>
    <property type="project" value="UniProtKB-SubCell"/>
</dbReference>
<feature type="transmembrane region" description="Helical" evidence="7">
    <location>
        <begin position="187"/>
        <end position="208"/>
    </location>
</feature>
<evidence type="ECO:0000256" key="2">
    <source>
        <dbReference type="ARBA" id="ARBA00007362"/>
    </source>
</evidence>
<comment type="similarity">
    <text evidence="2">Belongs to the EamA transporter family.</text>
</comment>
<comment type="subcellular location">
    <subcellularLocation>
        <location evidence="1">Cell membrane</location>
        <topology evidence="1">Multi-pass membrane protein</topology>
    </subcellularLocation>
</comment>
<feature type="domain" description="EamA" evidence="8">
    <location>
        <begin position="154"/>
        <end position="289"/>
    </location>
</feature>
<sequence>MSKYKTIDRLAVAGMIALCLIWSLQQPGLKATAEDASPILQIALRSGIGAGLVALYMLLRKEKIQYASLPWLAGAGAGVLFALEYLFLGVGLRYTSAAHGVVFLYTAPLFAAVGLHFTLRSERLTPVQWLGIVLAFIGVIVTFSAPDGGQSSLFGDLLCLLSGASWGATTVLVRTSRLAQVSAAQTTLFQLAGAFVVLFAASFLLGQTRFNPTPLLLTNMVFQSVVVSFLSLLIWFALLRRYQASALGAFSFVTPLLGVVFGAWLLNEKINSGFLLGSVFVIGGIVCVSCNQWLEKIIAFHRRG</sequence>
<dbReference type="Pfam" id="PF00892">
    <property type="entry name" value="EamA"/>
    <property type="match status" value="2"/>
</dbReference>
<dbReference type="RefSeq" id="WP_061277346.1">
    <property type="nucleotide sequence ID" value="NZ_CP023525.1"/>
</dbReference>
<dbReference type="EMBL" id="CP023525">
    <property type="protein sequence ID" value="ATF95288.1"/>
    <property type="molecule type" value="Genomic_DNA"/>
</dbReference>
<feature type="transmembrane region" description="Helical" evidence="7">
    <location>
        <begin position="152"/>
        <end position="175"/>
    </location>
</feature>
<feature type="transmembrane region" description="Helical" evidence="7">
    <location>
        <begin position="246"/>
        <end position="266"/>
    </location>
</feature>
<evidence type="ECO:0000259" key="8">
    <source>
        <dbReference type="Pfam" id="PF00892"/>
    </source>
</evidence>
<evidence type="ECO:0000256" key="6">
    <source>
        <dbReference type="ARBA" id="ARBA00023136"/>
    </source>
</evidence>
<dbReference type="Proteomes" id="UP000217979">
    <property type="component" value="Chromosome"/>
</dbReference>